<sequence>MKGFRVDWMFPGESDFLAGEIRFEGQVFCRVRCERADGLLEVDFPAGFVKPIYDLPLTQFLRLVEAVGDEVRDLRCGASIPAAAYPICFRGMGHAVNDA</sequence>
<keyword evidence="2" id="KW-1185">Reference proteome</keyword>
<evidence type="ECO:0000313" key="2">
    <source>
        <dbReference type="Proteomes" id="UP001165293"/>
    </source>
</evidence>
<protein>
    <submittedName>
        <fullName evidence="1">Uncharacterized protein</fullName>
    </submittedName>
</protein>
<dbReference type="EMBL" id="JAJGAK010000005">
    <property type="protein sequence ID" value="MCC8364572.1"/>
    <property type="molecule type" value="Genomic_DNA"/>
</dbReference>
<comment type="caution">
    <text evidence="1">The sequence shown here is derived from an EMBL/GenBank/DDBJ whole genome shotgun (WGS) entry which is preliminary data.</text>
</comment>
<evidence type="ECO:0000313" key="1">
    <source>
        <dbReference type="EMBL" id="MCC8364572.1"/>
    </source>
</evidence>
<accession>A0ABS8JLX9</accession>
<dbReference type="RefSeq" id="WP_230528367.1">
    <property type="nucleotide sequence ID" value="NZ_JAJGAK010000005.1"/>
</dbReference>
<dbReference type="Proteomes" id="UP001165293">
    <property type="component" value="Unassembled WGS sequence"/>
</dbReference>
<name>A0ABS8JLX9_9GAMM</name>
<proteinExistence type="predicted"/>
<organism evidence="1 2">
    <name type="scientific">Noviluteimonas lactosilytica</name>
    <dbReference type="NCBI Taxonomy" id="2888523"/>
    <lineage>
        <taxon>Bacteria</taxon>
        <taxon>Pseudomonadati</taxon>
        <taxon>Pseudomonadota</taxon>
        <taxon>Gammaproteobacteria</taxon>
        <taxon>Lysobacterales</taxon>
        <taxon>Lysobacteraceae</taxon>
        <taxon>Noviluteimonas</taxon>
    </lineage>
</organism>
<gene>
    <name evidence="1" type="ORF">LK996_15985</name>
</gene>
<reference evidence="1" key="1">
    <citation type="submission" date="2021-10" db="EMBL/GenBank/DDBJ databases">
        <authorList>
            <person name="Lyu M."/>
            <person name="Wang X."/>
            <person name="Meng X."/>
            <person name="Xu K."/>
        </authorList>
    </citation>
    <scope>NUCLEOTIDE SEQUENCE</scope>
    <source>
        <strain evidence="1">A6</strain>
    </source>
</reference>